<accession>A0A9D1JLB6</accession>
<reference evidence="1" key="2">
    <citation type="journal article" date="2021" name="PeerJ">
        <title>Extensive microbial diversity within the chicken gut microbiome revealed by metagenomics and culture.</title>
        <authorList>
            <person name="Gilroy R."/>
            <person name="Ravi A."/>
            <person name="Getino M."/>
            <person name="Pursley I."/>
            <person name="Horton D.L."/>
            <person name="Alikhan N.F."/>
            <person name="Baker D."/>
            <person name="Gharbi K."/>
            <person name="Hall N."/>
            <person name="Watson M."/>
            <person name="Adriaenssens E.M."/>
            <person name="Foster-Nyarko E."/>
            <person name="Jarju S."/>
            <person name="Secka A."/>
            <person name="Antonio M."/>
            <person name="Oren A."/>
            <person name="Chaudhuri R.R."/>
            <person name="La Ragione R."/>
            <person name="Hildebrand F."/>
            <person name="Pallen M.J."/>
        </authorList>
    </citation>
    <scope>NUCLEOTIDE SEQUENCE</scope>
    <source>
        <strain evidence="1">CHK190-19873</strain>
    </source>
</reference>
<dbReference type="InterPro" id="IPR014202">
    <property type="entry name" value="Spore_II_R"/>
</dbReference>
<name>A0A9D1JLB6_9FIRM</name>
<dbReference type="EMBL" id="DVIQ01000112">
    <property type="protein sequence ID" value="HIS33106.1"/>
    <property type="molecule type" value="Genomic_DNA"/>
</dbReference>
<evidence type="ECO:0000313" key="1">
    <source>
        <dbReference type="EMBL" id="HIS33106.1"/>
    </source>
</evidence>
<gene>
    <name evidence="1" type="ORF">IAB44_16405</name>
</gene>
<evidence type="ECO:0000313" key="2">
    <source>
        <dbReference type="Proteomes" id="UP000823935"/>
    </source>
</evidence>
<proteinExistence type="predicted"/>
<dbReference type="AlphaFoldDB" id="A0A9D1JLB6"/>
<dbReference type="Proteomes" id="UP000823935">
    <property type="component" value="Unassembled WGS sequence"/>
</dbReference>
<comment type="caution">
    <text evidence="1">The sequence shown here is derived from an EMBL/GenBank/DDBJ whole genome shotgun (WGS) entry which is preliminary data.</text>
</comment>
<protein>
    <submittedName>
        <fullName evidence="1">Stage II sporulation protein R</fullName>
    </submittedName>
</protein>
<reference evidence="1" key="1">
    <citation type="submission" date="2020-10" db="EMBL/GenBank/DDBJ databases">
        <authorList>
            <person name="Gilroy R."/>
        </authorList>
    </citation>
    <scope>NUCLEOTIDE SEQUENCE</scope>
    <source>
        <strain evidence="1">CHK190-19873</strain>
    </source>
</reference>
<organism evidence="1 2">
    <name type="scientific">Candidatus Limivivens intestinipullorum</name>
    <dbReference type="NCBI Taxonomy" id="2840858"/>
    <lineage>
        <taxon>Bacteria</taxon>
        <taxon>Bacillati</taxon>
        <taxon>Bacillota</taxon>
        <taxon>Clostridia</taxon>
        <taxon>Lachnospirales</taxon>
        <taxon>Lachnospiraceae</taxon>
        <taxon>Lachnospiraceae incertae sedis</taxon>
        <taxon>Candidatus Limivivens</taxon>
    </lineage>
</organism>
<dbReference type="Pfam" id="PF09551">
    <property type="entry name" value="Spore_II_R"/>
    <property type="match status" value="1"/>
</dbReference>
<sequence>MIRYSSTKIPVRIRMVFWLRRALAAGLAVLFILMTMSAASAAAARARLAHSVLRFHVLANSDSSQDQTLKLQVRDALLTVLREALGDGTGELAETEAIVKDRLEQLEQTAREVVLREGYDYAVKVKLTSRYFPEKVCGDEIFPAGRYETLQAVIGEGGGHNWWGLLFPADCFLEAVRGIAPEEGEEIHGVLEDAGISWKDADFHILTKWF</sequence>